<reference evidence="4 5" key="1">
    <citation type="journal article" date="2015" name="Genome Announc.">
        <title>Expanding the biotechnology potential of lactobacilli through comparative genomics of 213 strains and associated genera.</title>
        <authorList>
            <person name="Sun Z."/>
            <person name="Harris H.M."/>
            <person name="McCann A."/>
            <person name="Guo C."/>
            <person name="Argimon S."/>
            <person name="Zhang W."/>
            <person name="Yang X."/>
            <person name="Jeffery I.B."/>
            <person name="Cooney J.C."/>
            <person name="Kagawa T.F."/>
            <person name="Liu W."/>
            <person name="Song Y."/>
            <person name="Salvetti E."/>
            <person name="Wrobel A."/>
            <person name="Rasinkangas P."/>
            <person name="Parkhill J."/>
            <person name="Rea M.C."/>
            <person name="O'Sullivan O."/>
            <person name="Ritari J."/>
            <person name="Douillard F.P."/>
            <person name="Paul Ross R."/>
            <person name="Yang R."/>
            <person name="Briner A.E."/>
            <person name="Felis G.E."/>
            <person name="de Vos W.M."/>
            <person name="Barrangou R."/>
            <person name="Klaenhammer T.R."/>
            <person name="Caufield P.W."/>
            <person name="Cui Y."/>
            <person name="Zhang H."/>
            <person name="O'Toole P.W."/>
        </authorList>
    </citation>
    <scope>NUCLEOTIDE SEQUENCE [LARGE SCALE GENOMIC DNA]</scope>
    <source>
        <strain evidence="4 5">DSM 16634</strain>
    </source>
</reference>
<dbReference type="Proteomes" id="UP000051324">
    <property type="component" value="Unassembled WGS sequence"/>
</dbReference>
<accession>A0A0R1TRX8</accession>
<sequence length="180" mass="20538">MEFEEKVTKVEHLFDGKVIDLDRETVTLPNGKESFREIVRHHGAVGVIAITPEDKMVFIKQWRAPLGQVTLEIPAGKIEPDEQTSPLETATRELNEEARYQAQNIELVMPFYTSPGFADEKIYLYHASGLEKVAEELPQDEDEFLEKVELTLPEALKAMQNGLICDSKTIMAVMFWQLMN</sequence>
<dbReference type="EMBL" id="AZFT01000053">
    <property type="protein sequence ID" value="KRL84140.1"/>
    <property type="molecule type" value="Genomic_DNA"/>
</dbReference>
<evidence type="ECO:0000256" key="2">
    <source>
        <dbReference type="ARBA" id="ARBA00022801"/>
    </source>
</evidence>
<dbReference type="Pfam" id="PF00293">
    <property type="entry name" value="NUDIX"/>
    <property type="match status" value="1"/>
</dbReference>
<proteinExistence type="predicted"/>
<keyword evidence="2" id="KW-0378">Hydrolase</keyword>
<dbReference type="AlphaFoldDB" id="A0A0R1TRX8"/>
<dbReference type="PANTHER" id="PTHR11839">
    <property type="entry name" value="UDP/ADP-SUGAR PYROPHOSPHATASE"/>
    <property type="match status" value="1"/>
</dbReference>
<organism evidence="4 5">
    <name type="scientific">Ligilactobacillus apodemi DSM 16634 = JCM 16172</name>
    <dbReference type="NCBI Taxonomy" id="1423724"/>
    <lineage>
        <taxon>Bacteria</taxon>
        <taxon>Bacillati</taxon>
        <taxon>Bacillota</taxon>
        <taxon>Bacilli</taxon>
        <taxon>Lactobacillales</taxon>
        <taxon>Lactobacillaceae</taxon>
        <taxon>Ligilactobacillus</taxon>
    </lineage>
</organism>
<name>A0A0R1TRX8_9LACO</name>
<gene>
    <name evidence="4" type="ORF">FC32_GL001420</name>
</gene>
<dbReference type="Gene3D" id="3.90.79.10">
    <property type="entry name" value="Nucleoside Triphosphate Pyrophosphohydrolase"/>
    <property type="match status" value="1"/>
</dbReference>
<dbReference type="PROSITE" id="PS51462">
    <property type="entry name" value="NUDIX"/>
    <property type="match status" value="1"/>
</dbReference>
<evidence type="ECO:0000256" key="1">
    <source>
        <dbReference type="ARBA" id="ARBA00001946"/>
    </source>
</evidence>
<dbReference type="OrthoDB" id="9806150at2"/>
<evidence type="ECO:0000259" key="3">
    <source>
        <dbReference type="PROSITE" id="PS51462"/>
    </source>
</evidence>
<evidence type="ECO:0000313" key="4">
    <source>
        <dbReference type="EMBL" id="KRL84140.1"/>
    </source>
</evidence>
<dbReference type="eggNOG" id="COG0494">
    <property type="taxonomic scope" value="Bacteria"/>
</dbReference>
<comment type="caution">
    <text evidence="4">The sequence shown here is derived from an EMBL/GenBank/DDBJ whole genome shotgun (WGS) entry which is preliminary data.</text>
</comment>
<dbReference type="PATRIC" id="fig|1423724.4.peg.1483"/>
<keyword evidence="5" id="KW-1185">Reference proteome</keyword>
<feature type="domain" description="Nudix hydrolase" evidence="3">
    <location>
        <begin position="40"/>
        <end position="172"/>
    </location>
</feature>
<dbReference type="GO" id="GO:0005829">
    <property type="term" value="C:cytosol"/>
    <property type="evidence" value="ECO:0007669"/>
    <property type="project" value="TreeGrafter"/>
</dbReference>
<dbReference type="STRING" id="1423724.FC32_GL001420"/>
<dbReference type="GO" id="GO:0016787">
    <property type="term" value="F:hydrolase activity"/>
    <property type="evidence" value="ECO:0007669"/>
    <property type="project" value="UniProtKB-KW"/>
</dbReference>
<comment type="cofactor">
    <cofactor evidence="1">
        <name>Mg(2+)</name>
        <dbReference type="ChEBI" id="CHEBI:18420"/>
    </cofactor>
</comment>
<dbReference type="PANTHER" id="PTHR11839:SF18">
    <property type="entry name" value="NUDIX HYDROLASE DOMAIN-CONTAINING PROTEIN"/>
    <property type="match status" value="1"/>
</dbReference>
<protein>
    <submittedName>
        <fullName evidence="4">ADP-ribose pyrophosphatase</fullName>
    </submittedName>
</protein>
<dbReference type="CDD" id="cd03424">
    <property type="entry name" value="NUDIX_ADPRase_Nudt5_UGPPase_Nudt14"/>
    <property type="match status" value="1"/>
</dbReference>
<dbReference type="FunFam" id="3.90.79.10:FF:000024">
    <property type="entry name" value="ADP-ribose pyrophosphatase"/>
    <property type="match status" value="1"/>
</dbReference>
<evidence type="ECO:0000313" key="5">
    <source>
        <dbReference type="Proteomes" id="UP000051324"/>
    </source>
</evidence>
<dbReference type="SUPFAM" id="SSF55811">
    <property type="entry name" value="Nudix"/>
    <property type="match status" value="1"/>
</dbReference>
<dbReference type="RefSeq" id="WP_025086877.1">
    <property type="nucleotide sequence ID" value="NZ_AZFT01000053.1"/>
</dbReference>
<dbReference type="GO" id="GO:0019693">
    <property type="term" value="P:ribose phosphate metabolic process"/>
    <property type="evidence" value="ECO:0007669"/>
    <property type="project" value="TreeGrafter"/>
</dbReference>
<dbReference type="InterPro" id="IPR015797">
    <property type="entry name" value="NUDIX_hydrolase-like_dom_sf"/>
</dbReference>
<dbReference type="InterPro" id="IPR000086">
    <property type="entry name" value="NUDIX_hydrolase_dom"/>
</dbReference>
<dbReference type="GO" id="GO:0006753">
    <property type="term" value="P:nucleoside phosphate metabolic process"/>
    <property type="evidence" value="ECO:0007669"/>
    <property type="project" value="TreeGrafter"/>
</dbReference>